<protein>
    <submittedName>
        <fullName evidence="2">Uncharacterized protein</fullName>
    </submittedName>
</protein>
<evidence type="ECO:0000313" key="2">
    <source>
        <dbReference type="EMBL" id="GJE26940.1"/>
    </source>
</evidence>
<dbReference type="RefSeq" id="WP_238310799.1">
    <property type="nucleotide sequence ID" value="NZ_BPQV01000004.1"/>
</dbReference>
<feature type="signal peptide" evidence="1">
    <location>
        <begin position="1"/>
        <end position="24"/>
    </location>
</feature>
<comment type="caution">
    <text evidence="2">The sequence shown here is derived from an EMBL/GenBank/DDBJ whole genome shotgun (WGS) entry which is preliminary data.</text>
</comment>
<keyword evidence="3" id="KW-1185">Reference proteome</keyword>
<evidence type="ECO:0000256" key="1">
    <source>
        <dbReference type="SAM" id="SignalP"/>
    </source>
</evidence>
<sequence length="88" mass="8508">MTARTLTAAALGLALGLSGATAFAQSYNAPAGIAPAVAPGGLQGRAALPNLAEANGGLLPGVAARGYDDGIATGTVRAPRGERLHSGR</sequence>
<organism evidence="2 3">
    <name type="scientific">Methylobacterium organophilum</name>
    <dbReference type="NCBI Taxonomy" id="410"/>
    <lineage>
        <taxon>Bacteria</taxon>
        <taxon>Pseudomonadati</taxon>
        <taxon>Pseudomonadota</taxon>
        <taxon>Alphaproteobacteria</taxon>
        <taxon>Hyphomicrobiales</taxon>
        <taxon>Methylobacteriaceae</taxon>
        <taxon>Methylobacterium</taxon>
    </lineage>
</organism>
<feature type="chain" id="PRO_5046066961" evidence="1">
    <location>
        <begin position="25"/>
        <end position="88"/>
    </location>
</feature>
<gene>
    <name evidence="2" type="ORF">LKMONMHP_1794</name>
</gene>
<dbReference type="EMBL" id="BPQV01000004">
    <property type="protein sequence ID" value="GJE26940.1"/>
    <property type="molecule type" value="Genomic_DNA"/>
</dbReference>
<name>A0ABQ4T5K9_METOR</name>
<dbReference type="Proteomes" id="UP001055156">
    <property type="component" value="Unassembled WGS sequence"/>
</dbReference>
<evidence type="ECO:0000313" key="3">
    <source>
        <dbReference type="Proteomes" id="UP001055156"/>
    </source>
</evidence>
<proteinExistence type="predicted"/>
<accession>A0ABQ4T5K9</accession>
<keyword evidence="1" id="KW-0732">Signal</keyword>
<reference evidence="2" key="2">
    <citation type="submission" date="2021-08" db="EMBL/GenBank/DDBJ databases">
        <authorList>
            <person name="Tani A."/>
            <person name="Ola A."/>
            <person name="Ogura Y."/>
            <person name="Katsura K."/>
            <person name="Hayashi T."/>
        </authorList>
    </citation>
    <scope>NUCLEOTIDE SEQUENCE</scope>
    <source>
        <strain evidence="2">NBRC 15689</strain>
    </source>
</reference>
<reference evidence="2" key="1">
    <citation type="journal article" date="2021" name="Front. Microbiol.">
        <title>Comprehensive Comparative Genomics and Phenotyping of Methylobacterium Species.</title>
        <authorList>
            <person name="Alessa O."/>
            <person name="Ogura Y."/>
            <person name="Fujitani Y."/>
            <person name="Takami H."/>
            <person name="Hayashi T."/>
            <person name="Sahin N."/>
            <person name="Tani A."/>
        </authorList>
    </citation>
    <scope>NUCLEOTIDE SEQUENCE</scope>
    <source>
        <strain evidence="2">NBRC 15689</strain>
    </source>
</reference>